<dbReference type="STRING" id="553469.SAMN04487947_3390"/>
<dbReference type="InterPro" id="IPR050312">
    <property type="entry name" value="IolE/XylAMocC-like"/>
</dbReference>
<evidence type="ECO:0000313" key="2">
    <source>
        <dbReference type="EMBL" id="SFR67129.1"/>
    </source>
</evidence>
<accession>A0A1I6IKD5</accession>
<dbReference type="GO" id="GO:0016853">
    <property type="term" value="F:isomerase activity"/>
    <property type="evidence" value="ECO:0007669"/>
    <property type="project" value="UniProtKB-KW"/>
</dbReference>
<dbReference type="Pfam" id="PF01261">
    <property type="entry name" value="AP_endonuc_2"/>
    <property type="match status" value="1"/>
</dbReference>
<keyword evidence="3" id="KW-1185">Reference proteome</keyword>
<evidence type="ECO:0000259" key="1">
    <source>
        <dbReference type="Pfam" id="PF01261"/>
    </source>
</evidence>
<dbReference type="Proteomes" id="UP000198531">
    <property type="component" value="Unassembled WGS sequence"/>
</dbReference>
<protein>
    <submittedName>
        <fullName evidence="2">Sugar phosphate isomerase/epimerase</fullName>
    </submittedName>
</protein>
<keyword evidence="2" id="KW-0413">Isomerase</keyword>
<sequence>MVRPAIQLYTLRGLDASLTETLHRVADTAYEGVEFAGLGEQTPEAVADVLAETGLEAVGAHVPLETLRTEYDETVGAYRTVGCERIVVPTYGEEGFASVAAVEATADELSSLADRLREDGFETHYHNHAYEFAAVDGDGETAYDAFATRTDDRLGLEFDVGLARHGGVDPTAYLDRYADRISLVHLTDTVPGDDDTLHVELGEGVVDLPACARAAVDADAAWVVHENGLTTDPAATLASSTDRVAALLDET</sequence>
<dbReference type="SUPFAM" id="SSF51658">
    <property type="entry name" value="Xylose isomerase-like"/>
    <property type="match status" value="1"/>
</dbReference>
<proteinExistence type="predicted"/>
<dbReference type="EMBL" id="FOYT01000003">
    <property type="protein sequence ID" value="SFR67129.1"/>
    <property type="molecule type" value="Genomic_DNA"/>
</dbReference>
<dbReference type="AlphaFoldDB" id="A0A1I6IKD5"/>
<gene>
    <name evidence="2" type="ORF">SAMN04487947_3390</name>
</gene>
<dbReference type="PANTHER" id="PTHR12110:SF41">
    <property type="entry name" value="INOSOSE DEHYDRATASE"/>
    <property type="match status" value="1"/>
</dbReference>
<dbReference type="PANTHER" id="PTHR12110">
    <property type="entry name" value="HYDROXYPYRUVATE ISOMERASE"/>
    <property type="match status" value="1"/>
</dbReference>
<dbReference type="Gene3D" id="3.20.20.150">
    <property type="entry name" value="Divalent-metal-dependent TIM barrel enzymes"/>
    <property type="match status" value="1"/>
</dbReference>
<dbReference type="OrthoDB" id="165864at2157"/>
<evidence type="ECO:0000313" key="3">
    <source>
        <dbReference type="Proteomes" id="UP000198531"/>
    </source>
</evidence>
<dbReference type="InterPro" id="IPR013022">
    <property type="entry name" value="Xyl_isomerase-like_TIM-brl"/>
</dbReference>
<reference evidence="3" key="1">
    <citation type="submission" date="2016-10" db="EMBL/GenBank/DDBJ databases">
        <authorList>
            <person name="Varghese N."/>
            <person name="Submissions S."/>
        </authorList>
    </citation>
    <scope>NUCLEOTIDE SEQUENCE [LARGE SCALE GENOMIC DNA]</scope>
    <source>
        <strain evidence="3">CGMCC 1.7736</strain>
    </source>
</reference>
<dbReference type="RefSeq" id="WP_089809790.1">
    <property type="nucleotide sequence ID" value="NZ_FOYT01000003.1"/>
</dbReference>
<dbReference type="InterPro" id="IPR036237">
    <property type="entry name" value="Xyl_isomerase-like_sf"/>
</dbReference>
<name>A0A1I6IKD5_9EURY</name>
<feature type="domain" description="Xylose isomerase-like TIM barrel" evidence="1">
    <location>
        <begin position="23"/>
        <end position="226"/>
    </location>
</feature>
<organism evidence="2 3">
    <name type="scientific">Halogeometricum rufum</name>
    <dbReference type="NCBI Taxonomy" id="553469"/>
    <lineage>
        <taxon>Archaea</taxon>
        <taxon>Methanobacteriati</taxon>
        <taxon>Methanobacteriota</taxon>
        <taxon>Stenosarchaea group</taxon>
        <taxon>Halobacteria</taxon>
        <taxon>Halobacteriales</taxon>
        <taxon>Haloferacaceae</taxon>
        <taxon>Halogeometricum</taxon>
    </lineage>
</organism>